<evidence type="ECO:0000313" key="2">
    <source>
        <dbReference type="EMBL" id="SVA94623.1"/>
    </source>
</evidence>
<dbReference type="AlphaFoldDB" id="A0A382A0Z0"/>
<feature type="region of interest" description="Disordered" evidence="1">
    <location>
        <begin position="49"/>
        <end position="69"/>
    </location>
</feature>
<name>A0A382A0Z0_9ZZZZ</name>
<organism evidence="2">
    <name type="scientific">marine metagenome</name>
    <dbReference type="NCBI Taxonomy" id="408172"/>
    <lineage>
        <taxon>unclassified sequences</taxon>
        <taxon>metagenomes</taxon>
        <taxon>ecological metagenomes</taxon>
    </lineage>
</organism>
<protein>
    <recommendedName>
        <fullName evidence="3">Glycosyl hydrolase-like 10 domain-containing protein</fullName>
    </recommendedName>
</protein>
<gene>
    <name evidence="2" type="ORF">METZ01_LOCUS147477</name>
</gene>
<accession>A0A382A0Z0</accession>
<sequence length="429" mass="48172">MTKLVGLYTGTLQMIEDPVYFDVLKQELGLTHVIMGGAYTLTEATKALNPMPPGSEDEAPARGSSDDSELRKAIDMAHSKDLQVWFCTGGWHGGGGKFPDMCMQDMHHRPISQVPKMRFSLEQNSMATCPSDEKMSAWLRAVMKDVMTSYPYDGVDLTHFRYTAPSFLHNLFGCGCTRCEALADSRGYDFNRMRNSVLTFWDRIQNLDAGEIRRATDQGIGLMDLSEWLGIDAGLTEWFDFRAGVINHNLASFRDGAYEGAADRPIMFGSDTFPPTFARLVGHSYRDSLQWADYTSTLISHVEVFVLSTFATYADHLCEWTDGLSEEDALRFVYRLFGYDHIEKMPMSFETLGIERPDCENNTEALYDIVDLELKRARLYNDGSIPSYPVIKGATWSTKIVKGLVDAAEQMGHEGIIFQGTDALVKYGD</sequence>
<reference evidence="2" key="1">
    <citation type="submission" date="2018-05" db="EMBL/GenBank/DDBJ databases">
        <authorList>
            <person name="Lanie J.A."/>
            <person name="Ng W.-L."/>
            <person name="Kazmierczak K.M."/>
            <person name="Andrzejewski T.M."/>
            <person name="Davidsen T.M."/>
            <person name="Wayne K.J."/>
            <person name="Tettelin H."/>
            <person name="Glass J.I."/>
            <person name="Rusch D."/>
            <person name="Podicherti R."/>
            <person name="Tsui H.-C.T."/>
            <person name="Winkler M.E."/>
        </authorList>
    </citation>
    <scope>NUCLEOTIDE SEQUENCE</scope>
</reference>
<evidence type="ECO:0000256" key="1">
    <source>
        <dbReference type="SAM" id="MobiDB-lite"/>
    </source>
</evidence>
<proteinExistence type="predicted"/>
<dbReference type="EMBL" id="UINC01023281">
    <property type="protein sequence ID" value="SVA94623.1"/>
    <property type="molecule type" value="Genomic_DNA"/>
</dbReference>
<evidence type="ECO:0008006" key="3">
    <source>
        <dbReference type="Google" id="ProtNLM"/>
    </source>
</evidence>